<name>A0ABV4AZ05_9BURK</name>
<evidence type="ECO:0000313" key="3">
    <source>
        <dbReference type="Proteomes" id="UP001562178"/>
    </source>
</evidence>
<comment type="caution">
    <text evidence="2">The sequence shown here is derived from an EMBL/GenBank/DDBJ whole genome shotgun (WGS) entry which is preliminary data.</text>
</comment>
<evidence type="ECO:0000313" key="2">
    <source>
        <dbReference type="EMBL" id="MEY2250387.1"/>
    </source>
</evidence>
<feature type="compositionally biased region" description="Basic and acidic residues" evidence="1">
    <location>
        <begin position="467"/>
        <end position="476"/>
    </location>
</feature>
<sequence length="511" mass="55855">MHLGAVSRKGNQFSAACRSSLKTRSSAGNWQKIVEAKPETSNGYTADTGAELEKLAGQGYKVDFDQAKNSYVATNDAGDTKTFGMQGITDFMGQRSAGTMSQAQVDNSKMLAMADVIGKSDPMAALRMKREVREGDHQAARQAREQKTWAKEDAVETLDTKLGQEFDASLVGEDGKKRAPTADDYMTANQQRAYAYAAAGHMKEAQSAFKENLASAYTKIQMDGAERKQALGPAMAALSSGDYGAVADFYNRFVPSGAKVTGIEAGKDGGLVMQRTGIDGQPMSPLLAKDKREAMAMLQSLENPSALYQYSQDEFSNQLKLKQDARADHADKRADAQLELSRRADARAGAAAGRAASNDSRERSEKQQRADARVQLALEQNPKLSDAQKNAIRYGVMDLPGQADKGEKHTYNPVEIQKSFGEVLSDPLSGKESIKRNAAKEQKFIDWWADNPQFKNQDRALQEFNRVDSKQRRAGEATKQQPPKIANKAEFDKLASGSHYTDPNGVVRIKP</sequence>
<dbReference type="RefSeq" id="WP_369459234.1">
    <property type="nucleotide sequence ID" value="NZ_JBGBDC010000002.1"/>
</dbReference>
<feature type="region of interest" description="Disordered" evidence="1">
    <location>
        <begin position="467"/>
        <end position="511"/>
    </location>
</feature>
<organism evidence="2 3">
    <name type="scientific">Comamonas sediminis</name>
    <dbReference type="NCBI Taxonomy" id="1783360"/>
    <lineage>
        <taxon>Bacteria</taxon>
        <taxon>Pseudomonadati</taxon>
        <taxon>Pseudomonadota</taxon>
        <taxon>Betaproteobacteria</taxon>
        <taxon>Burkholderiales</taxon>
        <taxon>Comamonadaceae</taxon>
        <taxon>Comamonas</taxon>
    </lineage>
</organism>
<feature type="region of interest" description="Disordered" evidence="1">
    <location>
        <begin position="341"/>
        <end position="371"/>
    </location>
</feature>
<feature type="compositionally biased region" description="Basic and acidic residues" evidence="1">
    <location>
        <begin position="359"/>
        <end position="371"/>
    </location>
</feature>
<protein>
    <submittedName>
        <fullName evidence="2">Uncharacterized protein</fullName>
    </submittedName>
</protein>
<feature type="compositionally biased region" description="Low complexity" evidence="1">
    <location>
        <begin position="347"/>
        <end position="356"/>
    </location>
</feature>
<dbReference type="Proteomes" id="UP001562178">
    <property type="component" value="Unassembled WGS sequence"/>
</dbReference>
<keyword evidence="3" id="KW-1185">Reference proteome</keyword>
<dbReference type="EMBL" id="JBGBDC010000002">
    <property type="protein sequence ID" value="MEY2250387.1"/>
    <property type="molecule type" value="Genomic_DNA"/>
</dbReference>
<proteinExistence type="predicted"/>
<evidence type="ECO:0000256" key="1">
    <source>
        <dbReference type="SAM" id="MobiDB-lite"/>
    </source>
</evidence>
<accession>A0ABV4AZ05</accession>
<reference evidence="2 3" key="1">
    <citation type="journal article" date="2016" name="Int. J. Syst. Evol. Microbiol.">
        <title>Description of Comamonas sediminis sp. nov., isolated from lagoon sediments.</title>
        <authorList>
            <person name="Subhash Y."/>
            <person name="Bang J.J."/>
            <person name="You T.H."/>
            <person name="Lee S.S."/>
        </authorList>
    </citation>
    <scope>NUCLEOTIDE SEQUENCE [LARGE SCALE GENOMIC DNA]</scope>
    <source>
        <strain evidence="2 3">JCM 31169</strain>
    </source>
</reference>
<gene>
    <name evidence="2" type="ORF">AB7A72_05185</name>
</gene>